<protein>
    <recommendedName>
        <fullName evidence="3">DUF5348 domain-containing protein</fullName>
    </recommendedName>
</protein>
<accession>A0AAW7ZDN5</accession>
<name>A0AAW7ZDN5_9FIRM</name>
<reference evidence="1" key="1">
    <citation type="journal article" date="2023" name="J. Hazard. Mater.">
        <title>Anaerobic biodegradation of pyrene and benzo[a]pyrene by a new sulfate-reducing Desulforamulus aquiferis strain DSA.</title>
        <authorList>
            <person name="Zhang Z."/>
            <person name="Sun J."/>
            <person name="Gong X."/>
            <person name="Wang C."/>
            <person name="Wang H."/>
        </authorList>
    </citation>
    <scope>NUCLEOTIDE SEQUENCE</scope>
    <source>
        <strain evidence="1">DSA</strain>
    </source>
</reference>
<organism evidence="1 2">
    <name type="scientific">Desulforamulus aquiferis</name>
    <dbReference type="NCBI Taxonomy" id="1397668"/>
    <lineage>
        <taxon>Bacteria</taxon>
        <taxon>Bacillati</taxon>
        <taxon>Bacillota</taxon>
        <taxon>Clostridia</taxon>
        <taxon>Eubacteriales</taxon>
        <taxon>Peptococcaceae</taxon>
        <taxon>Desulforamulus</taxon>
    </lineage>
</organism>
<proteinExistence type="predicted"/>
<evidence type="ECO:0000313" key="2">
    <source>
        <dbReference type="Proteomes" id="UP001172911"/>
    </source>
</evidence>
<evidence type="ECO:0000313" key="1">
    <source>
        <dbReference type="EMBL" id="MDO7787548.1"/>
    </source>
</evidence>
<dbReference type="AlphaFoldDB" id="A0AAW7ZDN5"/>
<keyword evidence="2" id="KW-1185">Reference proteome</keyword>
<comment type="caution">
    <text evidence="1">The sequence shown here is derived from an EMBL/GenBank/DDBJ whole genome shotgun (WGS) entry which is preliminary data.</text>
</comment>
<dbReference type="EMBL" id="JARPTC010000014">
    <property type="protein sequence ID" value="MDO7787548.1"/>
    <property type="molecule type" value="Genomic_DNA"/>
</dbReference>
<gene>
    <name evidence="1" type="ORF">P6N53_09980</name>
</gene>
<dbReference type="RefSeq" id="WP_304542695.1">
    <property type="nucleotide sequence ID" value="NZ_JARPTC010000014.1"/>
</dbReference>
<sequence length="167" mass="18929">MAKVKDLLDAEANSLASYLEKVKASMERILELRNFRGQAEGMEQVELDRLVNLSESYYDDINILHKDVSYLSKKRIEGKIYLAQNGLYRIDGVNIDLKEGYPIELFIEVEGVATWQIGRLIREHSSNKYCFLGESSKGYLLKPGMLAAIRLASLTHSQTDSCQGHQV</sequence>
<evidence type="ECO:0008006" key="3">
    <source>
        <dbReference type="Google" id="ProtNLM"/>
    </source>
</evidence>
<reference evidence="1" key="2">
    <citation type="submission" date="2023-03" db="EMBL/GenBank/DDBJ databases">
        <authorList>
            <person name="Zhang Z."/>
        </authorList>
    </citation>
    <scope>NUCLEOTIDE SEQUENCE</scope>
    <source>
        <strain evidence="1">DSA</strain>
    </source>
</reference>
<dbReference type="Proteomes" id="UP001172911">
    <property type="component" value="Unassembled WGS sequence"/>
</dbReference>